<keyword evidence="4 8" id="KW-0819">tRNA processing</keyword>
<comment type="catalytic activity">
    <reaction evidence="7 8">
        <text>cytidine(34) in tRNA(Ile2) + L-lysine + ATP = lysidine(34) in tRNA(Ile2) + AMP + diphosphate + H(+)</text>
        <dbReference type="Rhea" id="RHEA:43744"/>
        <dbReference type="Rhea" id="RHEA-COMP:10625"/>
        <dbReference type="Rhea" id="RHEA-COMP:10670"/>
        <dbReference type="ChEBI" id="CHEBI:15378"/>
        <dbReference type="ChEBI" id="CHEBI:30616"/>
        <dbReference type="ChEBI" id="CHEBI:32551"/>
        <dbReference type="ChEBI" id="CHEBI:33019"/>
        <dbReference type="ChEBI" id="CHEBI:82748"/>
        <dbReference type="ChEBI" id="CHEBI:83665"/>
        <dbReference type="ChEBI" id="CHEBI:456215"/>
        <dbReference type="EC" id="6.3.4.19"/>
    </reaction>
</comment>
<dbReference type="Proteomes" id="UP000051922">
    <property type="component" value="Unassembled WGS sequence"/>
</dbReference>
<keyword evidence="5 8" id="KW-0547">Nucleotide-binding</keyword>
<dbReference type="NCBIfam" id="TIGR02432">
    <property type="entry name" value="lysidine_TilS_N"/>
    <property type="match status" value="1"/>
</dbReference>
<dbReference type="GO" id="GO:0005524">
    <property type="term" value="F:ATP binding"/>
    <property type="evidence" value="ECO:0007669"/>
    <property type="project" value="UniProtKB-UniRule"/>
</dbReference>
<dbReference type="InterPro" id="IPR014729">
    <property type="entry name" value="Rossmann-like_a/b/a_fold"/>
</dbReference>
<organism evidence="10 11">
    <name type="scientific">Lacticaseibacillus pantheris DSM 15945 = JCM 12539 = NBRC 106106</name>
    <dbReference type="NCBI Taxonomy" id="1423783"/>
    <lineage>
        <taxon>Bacteria</taxon>
        <taxon>Bacillati</taxon>
        <taxon>Bacillota</taxon>
        <taxon>Bacilli</taxon>
        <taxon>Lactobacillales</taxon>
        <taxon>Lactobacillaceae</taxon>
        <taxon>Lacticaseibacillus</taxon>
    </lineage>
</organism>
<dbReference type="Gene3D" id="3.40.50.620">
    <property type="entry name" value="HUPs"/>
    <property type="match status" value="1"/>
</dbReference>
<dbReference type="GO" id="GO:0032267">
    <property type="term" value="F:tRNA(Ile)-lysidine synthase activity"/>
    <property type="evidence" value="ECO:0007669"/>
    <property type="project" value="UniProtKB-EC"/>
</dbReference>
<keyword evidence="2 8" id="KW-0963">Cytoplasm</keyword>
<comment type="caution">
    <text evidence="10">The sequence shown here is derived from an EMBL/GenBank/DDBJ whole genome shotgun (WGS) entry which is preliminary data.</text>
</comment>
<dbReference type="EMBL" id="AZFJ01000017">
    <property type="protein sequence ID" value="KRL87585.1"/>
    <property type="molecule type" value="Genomic_DNA"/>
</dbReference>
<dbReference type="GO" id="GO:0005737">
    <property type="term" value="C:cytoplasm"/>
    <property type="evidence" value="ECO:0007669"/>
    <property type="project" value="UniProtKB-SubCell"/>
</dbReference>
<dbReference type="AlphaFoldDB" id="A0A0R1U2M9"/>
<dbReference type="OrthoDB" id="9807403at2"/>
<keyword evidence="6 8" id="KW-0067">ATP-binding</keyword>
<evidence type="ECO:0000256" key="4">
    <source>
        <dbReference type="ARBA" id="ARBA00022694"/>
    </source>
</evidence>
<evidence type="ECO:0000313" key="11">
    <source>
        <dbReference type="Proteomes" id="UP000051922"/>
    </source>
</evidence>
<accession>A0A0R1U2M9</accession>
<reference evidence="10 11" key="1">
    <citation type="journal article" date="2015" name="Genome Announc.">
        <title>Expanding the biotechnology potential of lactobacilli through comparative genomics of 213 strains and associated genera.</title>
        <authorList>
            <person name="Sun Z."/>
            <person name="Harris H.M."/>
            <person name="McCann A."/>
            <person name="Guo C."/>
            <person name="Argimon S."/>
            <person name="Zhang W."/>
            <person name="Yang X."/>
            <person name="Jeffery I.B."/>
            <person name="Cooney J.C."/>
            <person name="Kagawa T.F."/>
            <person name="Liu W."/>
            <person name="Song Y."/>
            <person name="Salvetti E."/>
            <person name="Wrobel A."/>
            <person name="Rasinkangas P."/>
            <person name="Parkhill J."/>
            <person name="Rea M.C."/>
            <person name="O'Sullivan O."/>
            <person name="Ritari J."/>
            <person name="Douillard F.P."/>
            <person name="Paul Ross R."/>
            <person name="Yang R."/>
            <person name="Briner A.E."/>
            <person name="Felis G.E."/>
            <person name="de Vos W.M."/>
            <person name="Barrangou R."/>
            <person name="Klaenhammer T.R."/>
            <person name="Caufield P.W."/>
            <person name="Cui Y."/>
            <person name="Zhang H."/>
            <person name="O'Toole P.W."/>
        </authorList>
    </citation>
    <scope>NUCLEOTIDE SEQUENCE [LARGE SCALE GENOMIC DNA]</scope>
    <source>
        <strain evidence="10 11">DSM 15945</strain>
    </source>
</reference>
<dbReference type="PANTHER" id="PTHR43033">
    <property type="entry name" value="TRNA(ILE)-LYSIDINE SYNTHASE-RELATED"/>
    <property type="match status" value="1"/>
</dbReference>
<comment type="domain">
    <text evidence="8">The N-terminal region contains the highly conserved SGGXDS motif, predicted to be a P-loop motif involved in ATP binding.</text>
</comment>
<feature type="domain" description="Lysidine-tRNA(Ile) synthetase C-terminal" evidence="9">
    <location>
        <begin position="370"/>
        <end position="443"/>
    </location>
</feature>
<keyword evidence="11" id="KW-1185">Reference proteome</keyword>
<dbReference type="EC" id="6.3.4.19" evidence="8"/>
<proteinExistence type="inferred from homology"/>
<dbReference type="NCBIfam" id="TIGR02433">
    <property type="entry name" value="lysidine_TilS_C"/>
    <property type="match status" value="1"/>
</dbReference>
<evidence type="ECO:0000313" key="10">
    <source>
        <dbReference type="EMBL" id="KRL87585.1"/>
    </source>
</evidence>
<comment type="function">
    <text evidence="8">Ligates lysine onto the cytidine present at position 34 of the AUA codon-specific tRNA(Ile) that contains the anticodon CAU, in an ATP-dependent manner. Cytidine is converted to lysidine, thus changing the amino acid specificity of the tRNA from methionine to isoleucine.</text>
</comment>
<feature type="binding site" evidence="8">
    <location>
        <begin position="29"/>
        <end position="34"/>
    </location>
    <ligand>
        <name>ATP</name>
        <dbReference type="ChEBI" id="CHEBI:30616"/>
    </ligand>
</feature>
<dbReference type="PANTHER" id="PTHR43033:SF1">
    <property type="entry name" value="TRNA(ILE)-LYSIDINE SYNTHASE-RELATED"/>
    <property type="match status" value="1"/>
</dbReference>
<sequence>MVELSPAGMERILAEYALPAETRVLIAVSGGSDSMALLTLLAGSAGTTNLELGVVHVNHQLRDVADQEAQLVRDYAERLGVTCRVVDWPRDEHPRSGVEAAARQFRYAVFTQLAQREHYDVLMTAHNLGDQAETVLFRLARAGSVAGATGIHADTEQRGLRVVRPLLGVPKQSLQDYCDRTGVPYVHDQSNDDTAYDRNFLRHEVLPTLSSRWPDTEQHLARFAEELTGLQTLADVTLRHLSGKVRLKSDEFTWQDVQNESTAVQKLLLQHLLSQWHPAVSHRQVLAVYSALNVNDGRERIVALSAAQALYIQRRHVRLRSPVVVADSTCTLGGLNAPASGAGGVWLLASDNVPNGYRVMSAPMVWQLPVTIRHRQPGDWLQLAHGEHQKLGRFLTNMHVPGTDRDQLWVAASGHQVLWAENARPGQLFTGEQTAKIKAQLVFRPDDGGNNRDEF</sequence>
<evidence type="ECO:0000256" key="8">
    <source>
        <dbReference type="HAMAP-Rule" id="MF_01161"/>
    </source>
</evidence>
<dbReference type="SUPFAM" id="SSF52402">
    <property type="entry name" value="Adenine nucleotide alpha hydrolases-like"/>
    <property type="match status" value="1"/>
</dbReference>
<evidence type="ECO:0000259" key="9">
    <source>
        <dbReference type="SMART" id="SM00977"/>
    </source>
</evidence>
<dbReference type="SMART" id="SM00977">
    <property type="entry name" value="TilS_C"/>
    <property type="match status" value="1"/>
</dbReference>
<evidence type="ECO:0000256" key="3">
    <source>
        <dbReference type="ARBA" id="ARBA00022598"/>
    </source>
</evidence>
<evidence type="ECO:0000256" key="5">
    <source>
        <dbReference type="ARBA" id="ARBA00022741"/>
    </source>
</evidence>
<evidence type="ECO:0000256" key="7">
    <source>
        <dbReference type="ARBA" id="ARBA00048539"/>
    </source>
</evidence>
<dbReference type="STRING" id="1423783.FC50_GL002165"/>
<comment type="similarity">
    <text evidence="8">Belongs to the tRNA(Ile)-lysidine synthase family.</text>
</comment>
<protein>
    <recommendedName>
        <fullName evidence="8">tRNA(Ile)-lysidine synthase</fullName>
        <ecNumber evidence="8">6.3.4.19</ecNumber>
    </recommendedName>
    <alternativeName>
        <fullName evidence="8">tRNA(Ile)-2-lysyl-cytidine synthase</fullName>
    </alternativeName>
    <alternativeName>
        <fullName evidence="8">tRNA(Ile)-lysidine synthetase</fullName>
    </alternativeName>
</protein>
<dbReference type="CDD" id="cd01992">
    <property type="entry name" value="TilS_N"/>
    <property type="match status" value="1"/>
</dbReference>
<dbReference type="Pfam" id="PF01171">
    <property type="entry name" value="ATP_bind_3"/>
    <property type="match status" value="1"/>
</dbReference>
<keyword evidence="3 8" id="KW-0436">Ligase</keyword>
<dbReference type="InterPro" id="IPR012795">
    <property type="entry name" value="tRNA_Ile_lys_synt_N"/>
</dbReference>
<dbReference type="HAMAP" id="MF_01161">
    <property type="entry name" value="tRNA_Ile_lys_synt"/>
    <property type="match status" value="1"/>
</dbReference>
<gene>
    <name evidence="8" type="primary">tilS</name>
    <name evidence="10" type="ORF">FC50_GL002165</name>
</gene>
<dbReference type="InterPro" id="IPR011063">
    <property type="entry name" value="TilS/TtcA_N"/>
</dbReference>
<dbReference type="InterPro" id="IPR012796">
    <property type="entry name" value="Lysidine-tRNA-synth_C"/>
</dbReference>
<name>A0A0R1U2M9_9LACO</name>
<evidence type="ECO:0000256" key="2">
    <source>
        <dbReference type="ARBA" id="ARBA00022490"/>
    </source>
</evidence>
<dbReference type="SUPFAM" id="SSF56037">
    <property type="entry name" value="PheT/TilS domain"/>
    <property type="match status" value="1"/>
</dbReference>
<dbReference type="RefSeq" id="WP_054649766.1">
    <property type="nucleotide sequence ID" value="NZ_AZFJ01000017.1"/>
</dbReference>
<comment type="subcellular location">
    <subcellularLocation>
        <location evidence="1 8">Cytoplasm</location>
    </subcellularLocation>
</comment>
<dbReference type="PATRIC" id="fig|1423783.4.peg.2217"/>
<evidence type="ECO:0000256" key="6">
    <source>
        <dbReference type="ARBA" id="ARBA00022840"/>
    </source>
</evidence>
<dbReference type="InterPro" id="IPR012094">
    <property type="entry name" value="tRNA_Ile_lys_synt"/>
</dbReference>
<evidence type="ECO:0000256" key="1">
    <source>
        <dbReference type="ARBA" id="ARBA00004496"/>
    </source>
</evidence>
<dbReference type="GO" id="GO:0006400">
    <property type="term" value="P:tRNA modification"/>
    <property type="evidence" value="ECO:0007669"/>
    <property type="project" value="UniProtKB-UniRule"/>
</dbReference>